<dbReference type="Gene3D" id="1.25.60.10">
    <property type="entry name" value="MgtE N-terminal domain-like"/>
    <property type="match status" value="1"/>
</dbReference>
<reference evidence="11 12" key="1">
    <citation type="submission" date="2017-05" db="EMBL/GenBank/DDBJ databases">
        <title>The Genome Sequence of Enterococcus mundtii 6B1_DIV0119.</title>
        <authorList>
            <consortium name="The Broad Institute Genomics Platform"/>
            <consortium name="The Broad Institute Genomic Center for Infectious Diseases"/>
            <person name="Earl A."/>
            <person name="Manson A."/>
            <person name="Schwartman J."/>
            <person name="Gilmore M."/>
            <person name="Abouelleil A."/>
            <person name="Cao P."/>
            <person name="Chapman S."/>
            <person name="Cusick C."/>
            <person name="Shea T."/>
            <person name="Young S."/>
            <person name="Neafsey D."/>
            <person name="Nusbaum C."/>
            <person name="Birren B."/>
        </authorList>
    </citation>
    <scope>NUCLEOTIDE SEQUENCE [LARGE SCALE GENOMIC DNA]</scope>
    <source>
        <strain evidence="11 12">6B1_DIV0119</strain>
    </source>
</reference>
<keyword evidence="7 9" id="KW-0472">Membrane</keyword>
<comment type="caution">
    <text evidence="11">The sequence shown here is derived from an EMBL/GenBank/DDBJ whole genome shotgun (WGS) entry which is preliminary data.</text>
</comment>
<feature type="domain" description="CBS" evidence="10">
    <location>
        <begin position="206"/>
        <end position="262"/>
    </location>
</feature>
<dbReference type="SUPFAM" id="SSF161093">
    <property type="entry name" value="MgtE membrane domain-like"/>
    <property type="match status" value="1"/>
</dbReference>
<dbReference type="InterPro" id="IPR006669">
    <property type="entry name" value="MgtE_transporter"/>
</dbReference>
<accession>A0A1I4LZR1</accession>
<dbReference type="InterPro" id="IPR000644">
    <property type="entry name" value="CBS_dom"/>
</dbReference>
<dbReference type="GO" id="GO:0015095">
    <property type="term" value="F:magnesium ion transmembrane transporter activity"/>
    <property type="evidence" value="ECO:0007669"/>
    <property type="project" value="UniProtKB-UniRule"/>
</dbReference>
<gene>
    <name evidence="11" type="ORF">A5802_000436</name>
</gene>
<evidence type="ECO:0000256" key="4">
    <source>
        <dbReference type="ARBA" id="ARBA00022692"/>
    </source>
</evidence>
<evidence type="ECO:0000256" key="7">
    <source>
        <dbReference type="ARBA" id="ARBA00023136"/>
    </source>
</evidence>
<evidence type="ECO:0000256" key="6">
    <source>
        <dbReference type="ARBA" id="ARBA00022989"/>
    </source>
</evidence>
<proteinExistence type="inferred from homology"/>
<comment type="subunit">
    <text evidence="9">Homodimer.</text>
</comment>
<dbReference type="AlphaFoldDB" id="A0A1I4LZR1"/>
<protein>
    <recommendedName>
        <fullName evidence="9">Magnesium transporter MgtE</fullName>
    </recommendedName>
</protein>
<feature type="transmembrane region" description="Helical" evidence="9">
    <location>
        <begin position="371"/>
        <end position="392"/>
    </location>
</feature>
<dbReference type="GO" id="GO:0046872">
    <property type="term" value="F:metal ion binding"/>
    <property type="evidence" value="ECO:0007669"/>
    <property type="project" value="UniProtKB-KW"/>
</dbReference>
<dbReference type="Pfam" id="PF01769">
    <property type="entry name" value="MgtE"/>
    <property type="match status" value="1"/>
</dbReference>
<dbReference type="Pfam" id="PF03448">
    <property type="entry name" value="MgtE_N"/>
    <property type="match status" value="1"/>
</dbReference>
<evidence type="ECO:0000256" key="3">
    <source>
        <dbReference type="ARBA" id="ARBA00022448"/>
    </source>
</evidence>
<dbReference type="EMBL" id="NGMS01000001">
    <property type="protein sequence ID" value="OTP26719.1"/>
    <property type="molecule type" value="Genomic_DNA"/>
</dbReference>
<organism evidence="11 12">
    <name type="scientific">Enterococcus mundtii</name>
    <dbReference type="NCBI Taxonomy" id="53346"/>
    <lineage>
        <taxon>Bacteria</taxon>
        <taxon>Bacillati</taxon>
        <taxon>Bacillota</taxon>
        <taxon>Bacilli</taxon>
        <taxon>Lactobacillales</taxon>
        <taxon>Enterococcaceae</taxon>
        <taxon>Enterococcus</taxon>
    </lineage>
</organism>
<dbReference type="InterPro" id="IPR006668">
    <property type="entry name" value="Mg_transptr_MgtE_intracell_dom"/>
</dbReference>
<evidence type="ECO:0000256" key="9">
    <source>
        <dbReference type="RuleBase" id="RU362011"/>
    </source>
</evidence>
<keyword evidence="9" id="KW-1003">Cell membrane</keyword>
<dbReference type="Gene3D" id="3.10.580.10">
    <property type="entry name" value="CBS-domain"/>
    <property type="match status" value="1"/>
</dbReference>
<dbReference type="SUPFAM" id="SSF54631">
    <property type="entry name" value="CBS-domain pair"/>
    <property type="match status" value="1"/>
</dbReference>
<evidence type="ECO:0000313" key="12">
    <source>
        <dbReference type="Proteomes" id="UP000195024"/>
    </source>
</evidence>
<dbReference type="PANTHER" id="PTHR43773:SF1">
    <property type="entry name" value="MAGNESIUM TRANSPORTER MGTE"/>
    <property type="match status" value="1"/>
</dbReference>
<sequence length="463" mass="51400">MRTLNDTNNLETQLKILNYLEQKKLEELKNYLATIEKVELIQLFVTLPLDKQVLVFRLLSKDKALEIFETFEPSVQQDLLRSFTDDGVIEFVNEMAPDDRVRLFYELPASVTKKLLAELSEEERATTNRLMGYEHETAGRIMTTEFISIKKEMTVEEALHKIRKLAKEMETIYILYVTDMAKKIEGVLSLKDLVIAESDQRIEEIMIKHVAYVTTDTDQEETARLLQELDLIAIPVVDKETRLVGIVTVDDAIDVLEQETTEDMFNAAGLADVASVEADRSTVLINGSLWQIWKVRLPFLAITLVAGMLAGLVIDEFEQTLESVAAVAIFIPLIMDMGGNVGTQSSTVFVRGLSLGHIDLNTFIKHFLKETGIGLSLGIVVGIVSGIVASVWQGIPLLGVAVGISLVFAMTLAAALGFLIPFILLKLNIDQAAGSAPIITSIKDIAGLFIYFISVNVFLGYLL</sequence>
<comment type="similarity">
    <text evidence="2 9">Belongs to the SLC41A transporter family.</text>
</comment>
<dbReference type="RefSeq" id="WP_074799775.1">
    <property type="nucleotide sequence ID" value="NZ_FOUC01000006.1"/>
</dbReference>
<evidence type="ECO:0000256" key="5">
    <source>
        <dbReference type="ARBA" id="ARBA00022842"/>
    </source>
</evidence>
<dbReference type="NCBIfam" id="TIGR00400">
    <property type="entry name" value="mgtE"/>
    <property type="match status" value="1"/>
</dbReference>
<feature type="transmembrane region" description="Helical" evidence="9">
    <location>
        <begin position="445"/>
        <end position="462"/>
    </location>
</feature>
<evidence type="ECO:0000259" key="10">
    <source>
        <dbReference type="PROSITE" id="PS51371"/>
    </source>
</evidence>
<keyword evidence="8" id="KW-0129">CBS domain</keyword>
<dbReference type="PROSITE" id="PS51371">
    <property type="entry name" value="CBS"/>
    <property type="match status" value="2"/>
</dbReference>
<dbReference type="InterPro" id="IPR038076">
    <property type="entry name" value="MgtE_N_sf"/>
</dbReference>
<evidence type="ECO:0000256" key="8">
    <source>
        <dbReference type="PROSITE-ProRule" id="PRU00703"/>
    </source>
</evidence>
<feature type="transmembrane region" description="Helical" evidence="9">
    <location>
        <begin position="398"/>
        <end position="424"/>
    </location>
</feature>
<keyword evidence="4 9" id="KW-0812">Transmembrane</keyword>
<dbReference type="InterPro" id="IPR006667">
    <property type="entry name" value="SLC41_membr_dom"/>
</dbReference>
<dbReference type="SMART" id="SM00116">
    <property type="entry name" value="CBS"/>
    <property type="match status" value="2"/>
</dbReference>
<dbReference type="SUPFAM" id="SSF158791">
    <property type="entry name" value="MgtE N-terminal domain-like"/>
    <property type="match status" value="1"/>
</dbReference>
<dbReference type="Pfam" id="PF00571">
    <property type="entry name" value="CBS"/>
    <property type="match status" value="2"/>
</dbReference>
<dbReference type="InterPro" id="IPR046342">
    <property type="entry name" value="CBS_dom_sf"/>
</dbReference>
<comment type="function">
    <text evidence="9">Acts as a magnesium transporter.</text>
</comment>
<dbReference type="SMART" id="SM00924">
    <property type="entry name" value="MgtE_N"/>
    <property type="match status" value="1"/>
</dbReference>
<dbReference type="GO" id="GO:0005886">
    <property type="term" value="C:plasma membrane"/>
    <property type="evidence" value="ECO:0007669"/>
    <property type="project" value="UniProtKB-SubCell"/>
</dbReference>
<evidence type="ECO:0000256" key="2">
    <source>
        <dbReference type="ARBA" id="ARBA00009749"/>
    </source>
</evidence>
<keyword evidence="5 9" id="KW-0460">Magnesium</keyword>
<keyword evidence="6 9" id="KW-1133">Transmembrane helix</keyword>
<dbReference type="Proteomes" id="UP000195024">
    <property type="component" value="Unassembled WGS sequence"/>
</dbReference>
<dbReference type="Gene3D" id="1.10.357.20">
    <property type="entry name" value="SLC41 divalent cation transporters, integral membrane domain"/>
    <property type="match status" value="1"/>
</dbReference>
<keyword evidence="9" id="KW-0479">Metal-binding</keyword>
<evidence type="ECO:0000313" key="11">
    <source>
        <dbReference type="EMBL" id="OTP26719.1"/>
    </source>
</evidence>
<keyword evidence="3 9" id="KW-0813">Transport</keyword>
<name>A0A1I4LZR1_ENTMU</name>
<comment type="subcellular location">
    <subcellularLocation>
        <location evidence="9">Cell membrane</location>
        <topology evidence="9">Multi-pass membrane protein</topology>
    </subcellularLocation>
    <subcellularLocation>
        <location evidence="1">Membrane</location>
        <topology evidence="1">Multi-pass membrane protein</topology>
    </subcellularLocation>
</comment>
<dbReference type="CDD" id="cd04606">
    <property type="entry name" value="CBS_pair_Mg_transporter"/>
    <property type="match status" value="1"/>
</dbReference>
<dbReference type="PANTHER" id="PTHR43773">
    <property type="entry name" value="MAGNESIUM TRANSPORTER MGTE"/>
    <property type="match status" value="1"/>
</dbReference>
<feature type="transmembrane region" description="Helical" evidence="9">
    <location>
        <begin position="326"/>
        <end position="350"/>
    </location>
</feature>
<dbReference type="InterPro" id="IPR036739">
    <property type="entry name" value="SLC41_membr_dom_sf"/>
</dbReference>
<feature type="transmembrane region" description="Helical" evidence="9">
    <location>
        <begin position="297"/>
        <end position="314"/>
    </location>
</feature>
<feature type="domain" description="CBS" evidence="10">
    <location>
        <begin position="142"/>
        <end position="204"/>
    </location>
</feature>
<evidence type="ECO:0000256" key="1">
    <source>
        <dbReference type="ARBA" id="ARBA00004141"/>
    </source>
</evidence>